<evidence type="ECO:0000256" key="2">
    <source>
        <dbReference type="ARBA" id="ARBA00022729"/>
    </source>
</evidence>
<dbReference type="STRING" id="597456.A0A0L7QU55"/>
<dbReference type="AlphaFoldDB" id="A0A0L7QU55"/>
<dbReference type="SMART" id="SM00369">
    <property type="entry name" value="LRR_TYP"/>
    <property type="match status" value="10"/>
</dbReference>
<organism evidence="5 6">
    <name type="scientific">Habropoda laboriosa</name>
    <dbReference type="NCBI Taxonomy" id="597456"/>
    <lineage>
        <taxon>Eukaryota</taxon>
        <taxon>Metazoa</taxon>
        <taxon>Ecdysozoa</taxon>
        <taxon>Arthropoda</taxon>
        <taxon>Hexapoda</taxon>
        <taxon>Insecta</taxon>
        <taxon>Pterygota</taxon>
        <taxon>Neoptera</taxon>
        <taxon>Endopterygota</taxon>
        <taxon>Hymenoptera</taxon>
        <taxon>Apocrita</taxon>
        <taxon>Aculeata</taxon>
        <taxon>Apoidea</taxon>
        <taxon>Anthophila</taxon>
        <taxon>Apidae</taxon>
        <taxon>Habropoda</taxon>
    </lineage>
</organism>
<dbReference type="PANTHER" id="PTHR24366:SF161">
    <property type="entry name" value="TIR DOMAIN-CONTAINING PROTEIN"/>
    <property type="match status" value="1"/>
</dbReference>
<gene>
    <name evidence="5" type="ORF">WH47_05875</name>
</gene>
<dbReference type="InterPro" id="IPR056363">
    <property type="entry name" value="LRR_LRWD1_dom"/>
</dbReference>
<evidence type="ECO:0000313" key="5">
    <source>
        <dbReference type="EMBL" id="KOC61986.1"/>
    </source>
</evidence>
<dbReference type="InterPro" id="IPR032675">
    <property type="entry name" value="LRR_dom_sf"/>
</dbReference>
<keyword evidence="6" id="KW-1185">Reference proteome</keyword>
<sequence length="505" mass="57976">MIPISVSSLITLDLSSNQITDESEHRNLQSLPSLENLILNYNQLSLFPDFRHFKRLKVLLLSYNQISTIPYHVVPHQLKILSLKGNQLSAIETTTFSNLEQLEELDFSITKELYLNENEITEISDMAFQGLPKLKVLSLSGNYIASDKLLQFKRHDTLERLLLDNNNYTVDEVTVDEMLEKMPRLRELSLKRDGIASFSVNLEKFAPFLSKLYLSGNRIETLAFLDNIPETLTHLHLDDNKIKGVNGEKLRNVQELLVNGNQIKKVSTKHGNNCDEECITLSGMNKLTKLNVSWNMIKDVAENAFADTKELVELDLSGNPNISLPRDVFEVLTKLEILRISGNQLTFIPSMCSLNRLKHLDLSNNSIKIVEPDNFCNYQTLQELRLQENMIFNVDSNSSFLRRLQGLRWLDLSKNDIDYLPINLIHKHPYLQVLLLKNNNIDNINELFNVRSSYLKELYLEGNPLLTFTIRANNLNVHVAENRSCTINTETMTTIESSEENDGRR</sequence>
<dbReference type="InterPro" id="IPR003591">
    <property type="entry name" value="Leu-rich_rpt_typical-subtyp"/>
</dbReference>
<dbReference type="SMART" id="SM00365">
    <property type="entry name" value="LRR_SD22"/>
    <property type="match status" value="4"/>
</dbReference>
<dbReference type="SMART" id="SM00364">
    <property type="entry name" value="LRR_BAC"/>
    <property type="match status" value="5"/>
</dbReference>
<dbReference type="OrthoDB" id="8023798at2759"/>
<dbReference type="Pfam" id="PF13855">
    <property type="entry name" value="LRR_8"/>
    <property type="match status" value="2"/>
</dbReference>
<protein>
    <submittedName>
        <fullName evidence="5">Podocan-like protein 1</fullName>
    </submittedName>
</protein>
<dbReference type="PANTHER" id="PTHR24366">
    <property type="entry name" value="IG(IMMUNOGLOBULIN) AND LRR(LEUCINE RICH REPEAT) DOMAINS"/>
    <property type="match status" value="1"/>
</dbReference>
<dbReference type="EMBL" id="KQ414741">
    <property type="protein sequence ID" value="KOC61986.1"/>
    <property type="molecule type" value="Genomic_DNA"/>
</dbReference>
<evidence type="ECO:0000259" key="4">
    <source>
        <dbReference type="Pfam" id="PF23211"/>
    </source>
</evidence>
<dbReference type="SUPFAM" id="SSF52058">
    <property type="entry name" value="L domain-like"/>
    <property type="match status" value="2"/>
</dbReference>
<dbReference type="Pfam" id="PF23211">
    <property type="entry name" value="LRR_LRWD1"/>
    <property type="match status" value="1"/>
</dbReference>
<keyword evidence="1" id="KW-0433">Leucine-rich repeat</keyword>
<dbReference type="Pfam" id="PF13516">
    <property type="entry name" value="LRR_6"/>
    <property type="match status" value="2"/>
</dbReference>
<feature type="domain" description="Leucine-rich repeat and WD repeat-containing protein 1 LRR" evidence="4">
    <location>
        <begin position="382"/>
        <end position="488"/>
    </location>
</feature>
<accession>A0A0L7QU55</accession>
<evidence type="ECO:0000256" key="3">
    <source>
        <dbReference type="ARBA" id="ARBA00022737"/>
    </source>
</evidence>
<dbReference type="InterPro" id="IPR001611">
    <property type="entry name" value="Leu-rich_rpt"/>
</dbReference>
<proteinExistence type="predicted"/>
<keyword evidence="2" id="KW-0732">Signal</keyword>
<evidence type="ECO:0000313" key="6">
    <source>
        <dbReference type="Proteomes" id="UP000053825"/>
    </source>
</evidence>
<reference evidence="5 6" key="1">
    <citation type="submission" date="2015-07" db="EMBL/GenBank/DDBJ databases">
        <title>The genome of Habropoda laboriosa.</title>
        <authorList>
            <person name="Pan H."/>
            <person name="Kapheim K."/>
        </authorList>
    </citation>
    <scope>NUCLEOTIDE SEQUENCE [LARGE SCALE GENOMIC DNA]</scope>
    <source>
        <strain evidence="5">0110345459</strain>
    </source>
</reference>
<dbReference type="Proteomes" id="UP000053825">
    <property type="component" value="Unassembled WGS sequence"/>
</dbReference>
<dbReference type="PROSITE" id="PS51450">
    <property type="entry name" value="LRR"/>
    <property type="match status" value="5"/>
</dbReference>
<keyword evidence="3" id="KW-0677">Repeat</keyword>
<evidence type="ECO:0000256" key="1">
    <source>
        <dbReference type="ARBA" id="ARBA00022614"/>
    </source>
</evidence>
<dbReference type="Gene3D" id="3.80.10.10">
    <property type="entry name" value="Ribonuclease Inhibitor"/>
    <property type="match status" value="5"/>
</dbReference>
<name>A0A0L7QU55_9HYME</name>